<dbReference type="OrthoDB" id="3864070at2"/>
<dbReference type="KEGG" id="sna:Snas_2453"/>
<reference evidence="1 2" key="1">
    <citation type="journal article" date="2009" name="Stand. Genomic Sci.">
        <title>Complete genome sequence of Stackebrandtia nassauensis type strain (LLR-40K-21).</title>
        <authorList>
            <person name="Munk C."/>
            <person name="Lapidus A."/>
            <person name="Copeland A."/>
            <person name="Jando M."/>
            <person name="Mayilraj S."/>
            <person name="Glavina Del Rio T."/>
            <person name="Nolan M."/>
            <person name="Chen F."/>
            <person name="Lucas S."/>
            <person name="Tice H."/>
            <person name="Cheng J.F."/>
            <person name="Han C."/>
            <person name="Detter J.C."/>
            <person name="Bruce D."/>
            <person name="Goodwin L."/>
            <person name="Chain P."/>
            <person name="Pitluck S."/>
            <person name="Goker M."/>
            <person name="Ovchinikova G."/>
            <person name="Pati A."/>
            <person name="Ivanova N."/>
            <person name="Mavromatis K."/>
            <person name="Chen A."/>
            <person name="Palaniappan K."/>
            <person name="Land M."/>
            <person name="Hauser L."/>
            <person name="Chang Y.J."/>
            <person name="Jeffries C.D."/>
            <person name="Bristow J."/>
            <person name="Eisen J.A."/>
            <person name="Markowitz V."/>
            <person name="Hugenholtz P."/>
            <person name="Kyrpides N.C."/>
            <person name="Klenk H.P."/>
        </authorList>
    </citation>
    <scope>NUCLEOTIDE SEQUENCE [LARGE SCALE GENOMIC DNA]</scope>
    <source>
        <strain evidence="2">DSM 44728 / CIP 108903 / NRRL B-16338 / NBRC 102104 / LLR-40K-21</strain>
    </source>
</reference>
<dbReference type="Gene3D" id="2.60.120.10">
    <property type="entry name" value="Jelly Rolls"/>
    <property type="match status" value="1"/>
</dbReference>
<dbReference type="eggNOG" id="COG1917">
    <property type="taxonomic scope" value="Bacteria"/>
</dbReference>
<proteinExistence type="predicted"/>
<evidence type="ECO:0000313" key="2">
    <source>
        <dbReference type="Proteomes" id="UP000000844"/>
    </source>
</evidence>
<sequence>MTWTTIAANWNHGCAVESHARPAVDPGLAFTVLRTACEPYLRGMRHYALPSVSFDADGELISAPGDRLPSSGDSDLDGYRDRLSSRAANWRLRAVEPLFTDYRLWHRVREQLTPLWSIVGMPVLPVASELIVAAGDVGLCESEASHLNLVFVLDGRVTLLDDGTEQELSEGDVVRIPAAGTAALRSSTASLSLRLRIPVDRRLPTADAVRLISRVVAAEAAELDEPVPELSFPPPTDGEELKLPAETVAPQRPPHRADYRAEAERLSRVWWAGRASAAGLDPVPDPAEPPPLRLEQRVRARVPVLVLPGEEPDQQLWAVNGMAFSVAGPTPGLVLDRLRGNDSVEVAELCRDADGQDNGAGPLLDRLRELRAIEIVEETP</sequence>
<name>D3Q4V6_STANL</name>
<dbReference type="EMBL" id="CP001778">
    <property type="protein sequence ID" value="ADD42136.1"/>
    <property type="molecule type" value="Genomic_DNA"/>
</dbReference>
<dbReference type="STRING" id="446470.Snas_2453"/>
<dbReference type="RefSeq" id="WP_013017707.1">
    <property type="nucleotide sequence ID" value="NC_013947.1"/>
</dbReference>
<dbReference type="SUPFAM" id="SSF51182">
    <property type="entry name" value="RmlC-like cupins"/>
    <property type="match status" value="1"/>
</dbReference>
<dbReference type="InterPro" id="IPR014710">
    <property type="entry name" value="RmlC-like_jellyroll"/>
</dbReference>
<keyword evidence="2" id="KW-1185">Reference proteome</keyword>
<dbReference type="HOGENOM" id="CLU_051161_0_0_11"/>
<dbReference type="Proteomes" id="UP000000844">
    <property type="component" value="Chromosome"/>
</dbReference>
<evidence type="ECO:0000313" key="1">
    <source>
        <dbReference type="EMBL" id="ADD42136.1"/>
    </source>
</evidence>
<organism evidence="1 2">
    <name type="scientific">Stackebrandtia nassauensis (strain DSM 44728 / CIP 108903 / NRRL B-16338 / NBRC 102104 / LLR-40K-21)</name>
    <dbReference type="NCBI Taxonomy" id="446470"/>
    <lineage>
        <taxon>Bacteria</taxon>
        <taxon>Bacillati</taxon>
        <taxon>Actinomycetota</taxon>
        <taxon>Actinomycetes</taxon>
        <taxon>Glycomycetales</taxon>
        <taxon>Glycomycetaceae</taxon>
        <taxon>Stackebrandtia</taxon>
    </lineage>
</organism>
<gene>
    <name evidence="1" type="ordered locus">Snas_2453</name>
</gene>
<dbReference type="InterPro" id="IPR011051">
    <property type="entry name" value="RmlC_Cupin_sf"/>
</dbReference>
<protein>
    <submittedName>
        <fullName evidence="1">Uncharacterized protein</fullName>
    </submittedName>
</protein>
<accession>D3Q4V6</accession>
<dbReference type="AlphaFoldDB" id="D3Q4V6"/>